<reference evidence="2 3" key="1">
    <citation type="submission" date="2021-06" db="EMBL/GenBank/DDBJ databases">
        <title>A haploid diamondback moth (Plutella xylostella L.) genome assembly resolves 31 chromosomes and identifies a diamide resistance mutation.</title>
        <authorList>
            <person name="Ward C.M."/>
            <person name="Perry K.D."/>
            <person name="Baker G."/>
            <person name="Powis K."/>
            <person name="Heckel D.G."/>
            <person name="Baxter S.W."/>
        </authorList>
    </citation>
    <scope>NUCLEOTIDE SEQUENCE [LARGE SCALE GENOMIC DNA]</scope>
    <source>
        <strain evidence="2 3">LV</strain>
        <tissue evidence="2">Single pupa</tissue>
    </source>
</reference>
<organism evidence="2 3">
    <name type="scientific">Plutella xylostella</name>
    <name type="common">Diamondback moth</name>
    <name type="synonym">Plutella maculipennis</name>
    <dbReference type="NCBI Taxonomy" id="51655"/>
    <lineage>
        <taxon>Eukaryota</taxon>
        <taxon>Metazoa</taxon>
        <taxon>Ecdysozoa</taxon>
        <taxon>Arthropoda</taxon>
        <taxon>Hexapoda</taxon>
        <taxon>Insecta</taxon>
        <taxon>Pterygota</taxon>
        <taxon>Neoptera</taxon>
        <taxon>Endopterygota</taxon>
        <taxon>Lepidoptera</taxon>
        <taxon>Glossata</taxon>
        <taxon>Ditrysia</taxon>
        <taxon>Yponomeutoidea</taxon>
        <taxon>Plutellidae</taxon>
        <taxon>Plutella</taxon>
    </lineage>
</organism>
<feature type="region of interest" description="Disordered" evidence="1">
    <location>
        <begin position="13"/>
        <end position="64"/>
    </location>
</feature>
<gene>
    <name evidence="2" type="ORF">JYU34_006025</name>
</gene>
<evidence type="ECO:0000313" key="3">
    <source>
        <dbReference type="Proteomes" id="UP000823941"/>
    </source>
</evidence>
<dbReference type="EMBL" id="JAHIBW010000008">
    <property type="protein sequence ID" value="KAG7308791.1"/>
    <property type="molecule type" value="Genomic_DNA"/>
</dbReference>
<protein>
    <submittedName>
        <fullName evidence="2">Uncharacterized protein</fullName>
    </submittedName>
</protein>
<accession>A0ABQ7QUR1</accession>
<sequence length="64" mass="6655">MIIGRCLSSVMHRAPQPSRLQAGTEEVSGGGARGAGRVSGAVRTRAPRRFPGTRAAHATSTRPT</sequence>
<name>A0ABQ7QUR1_PLUXY</name>
<evidence type="ECO:0000313" key="2">
    <source>
        <dbReference type="EMBL" id="KAG7308791.1"/>
    </source>
</evidence>
<keyword evidence="3" id="KW-1185">Reference proteome</keyword>
<comment type="caution">
    <text evidence="2">The sequence shown here is derived from an EMBL/GenBank/DDBJ whole genome shotgun (WGS) entry which is preliminary data.</text>
</comment>
<dbReference type="Proteomes" id="UP000823941">
    <property type="component" value="Chromosome 8"/>
</dbReference>
<evidence type="ECO:0000256" key="1">
    <source>
        <dbReference type="SAM" id="MobiDB-lite"/>
    </source>
</evidence>
<proteinExistence type="predicted"/>